<dbReference type="Gene3D" id="2.130.10.130">
    <property type="entry name" value="Integrin alpha, N-terminal"/>
    <property type="match status" value="1"/>
</dbReference>
<dbReference type="PANTHER" id="PTHR16026">
    <property type="entry name" value="CARTILAGE ACIDIC PROTEIN 1"/>
    <property type="match status" value="1"/>
</dbReference>
<comment type="caution">
    <text evidence="3">The sequence shown here is derived from an EMBL/GenBank/DDBJ whole genome shotgun (WGS) entry which is preliminary data.</text>
</comment>
<gene>
    <name evidence="3" type="ORF">COU30_04410</name>
</gene>
<keyword evidence="1 2" id="KW-0732">Signal</keyword>
<dbReference type="Proteomes" id="UP000228528">
    <property type="component" value="Unassembled WGS sequence"/>
</dbReference>
<evidence type="ECO:0000313" key="3">
    <source>
        <dbReference type="EMBL" id="PIR77085.1"/>
    </source>
</evidence>
<feature type="signal peptide" evidence="2">
    <location>
        <begin position="1"/>
        <end position="23"/>
    </location>
</feature>
<name>A0A2M6P026_9BACT</name>
<proteinExistence type="predicted"/>
<evidence type="ECO:0000256" key="2">
    <source>
        <dbReference type="SAM" id="SignalP"/>
    </source>
</evidence>
<organism evidence="3 4">
    <name type="scientific">Candidatus Magasanikbacteria bacterium CG10_big_fil_rev_8_21_14_0_10_38_6</name>
    <dbReference type="NCBI Taxonomy" id="1974647"/>
    <lineage>
        <taxon>Bacteria</taxon>
        <taxon>Candidatus Magasanikiibacteriota</taxon>
    </lineage>
</organism>
<feature type="non-terminal residue" evidence="3">
    <location>
        <position position="459"/>
    </location>
</feature>
<dbReference type="EMBL" id="PFBW01000189">
    <property type="protein sequence ID" value="PIR77085.1"/>
    <property type="molecule type" value="Genomic_DNA"/>
</dbReference>
<dbReference type="InterPro" id="IPR028994">
    <property type="entry name" value="Integrin_alpha_N"/>
</dbReference>
<dbReference type="InterPro" id="IPR013517">
    <property type="entry name" value="FG-GAP"/>
</dbReference>
<accession>A0A2M6P026</accession>
<evidence type="ECO:0000256" key="1">
    <source>
        <dbReference type="ARBA" id="ARBA00022729"/>
    </source>
</evidence>
<protein>
    <submittedName>
        <fullName evidence="3">Uncharacterized protein</fullName>
    </submittedName>
</protein>
<dbReference type="AlphaFoldDB" id="A0A2M6P026"/>
<evidence type="ECO:0000313" key="4">
    <source>
        <dbReference type="Proteomes" id="UP000228528"/>
    </source>
</evidence>
<dbReference type="InterPro" id="IPR027039">
    <property type="entry name" value="Crtac1"/>
</dbReference>
<sequence length="459" mass="50643">MKHYITTILAAIALTLIAAPTLAAPPMTKTIIPTQDAGYINTISTKDNQLFVLGFGASASYDWQGQIFIPTQNHDISQNTGIAKYITWGDYDNDGDEDAFVLNYGGTSYFYQNQNGNLVVANPQIFPTLRVVGSHAQFIDIDNNGFLDLYISTAYGNNILFTNQQGIFTRNTIHPLVSNQTKTIKTLFFDIDNNGTLDAFLLNNGEPHDVYLQLHNQFILQPNHIFSSGQQQSTDAAQIDIDTDGDLDLFITNYNQAPLIFEQNNGTYQLTTISAISNLEQPIRSAVIFDIDNDADSDIYLTTDQFTNNILLENTGNGSFSNRTNHALTLEKNITKLAIPTDMNGDGAIDILSPNGVQPSIELFTNQTPTNNWLDINLVGQYSNKSALGAQIEIMTGGTTQIFTIIQNQNPQHIGIGSNDTTNIIIHWPSGTIQQETITDINTFQTIIESEPPYVKEGP</sequence>
<feature type="chain" id="PRO_5014967152" evidence="2">
    <location>
        <begin position="24"/>
        <end position="459"/>
    </location>
</feature>
<dbReference type="PANTHER" id="PTHR16026:SF0">
    <property type="entry name" value="CARTILAGE ACIDIC PROTEIN 1"/>
    <property type="match status" value="1"/>
</dbReference>
<dbReference type="Pfam" id="PF13517">
    <property type="entry name" value="FG-GAP_3"/>
    <property type="match status" value="2"/>
</dbReference>
<reference evidence="4" key="1">
    <citation type="submission" date="2017-09" db="EMBL/GenBank/DDBJ databases">
        <title>Depth-based differentiation of microbial function through sediment-hosted aquifers and enrichment of novel symbionts in the deep terrestrial subsurface.</title>
        <authorList>
            <person name="Probst A.J."/>
            <person name="Ladd B."/>
            <person name="Jarett J.K."/>
            <person name="Geller-Mcgrath D.E."/>
            <person name="Sieber C.M.K."/>
            <person name="Emerson J.B."/>
            <person name="Anantharaman K."/>
            <person name="Thomas B.C."/>
            <person name="Malmstrom R."/>
            <person name="Stieglmeier M."/>
            <person name="Klingl A."/>
            <person name="Woyke T."/>
            <person name="Ryan C.M."/>
            <person name="Banfield J.F."/>
        </authorList>
    </citation>
    <scope>NUCLEOTIDE SEQUENCE [LARGE SCALE GENOMIC DNA]</scope>
</reference>
<dbReference type="SUPFAM" id="SSF69318">
    <property type="entry name" value="Integrin alpha N-terminal domain"/>
    <property type="match status" value="2"/>
</dbReference>